<reference evidence="2 3" key="1">
    <citation type="submission" date="2018-07" db="EMBL/GenBank/DDBJ databases">
        <title>Genomic Encyclopedia of Type Strains, Phase IV (KMG-IV): sequencing the most valuable type-strain genomes for metagenomic binning, comparative biology and taxonomic classification.</title>
        <authorList>
            <person name="Goeker M."/>
        </authorList>
    </citation>
    <scope>NUCLEOTIDE SEQUENCE [LARGE SCALE GENOMIC DNA]</scope>
    <source>
        <strain evidence="2 3">DSM 4134</strain>
    </source>
</reference>
<evidence type="ECO:0008006" key="4">
    <source>
        <dbReference type="Google" id="ProtNLM"/>
    </source>
</evidence>
<dbReference type="Proteomes" id="UP000256779">
    <property type="component" value="Unassembled WGS sequence"/>
</dbReference>
<keyword evidence="3" id="KW-1185">Reference proteome</keyword>
<feature type="chain" id="PRO_5017696757" description="Outer membrane beta-barrel porin/alpha-amylase" evidence="1">
    <location>
        <begin position="19"/>
        <end position="334"/>
    </location>
</feature>
<evidence type="ECO:0000313" key="2">
    <source>
        <dbReference type="EMBL" id="RED97021.1"/>
    </source>
</evidence>
<keyword evidence="1" id="KW-0732">Signal</keyword>
<dbReference type="AlphaFoldDB" id="A0A3D9L2Y9"/>
<accession>A0A3D9L2Y9</accession>
<protein>
    <recommendedName>
        <fullName evidence="4">Outer membrane beta-barrel porin/alpha-amylase</fullName>
    </recommendedName>
</protein>
<dbReference type="EMBL" id="QREG01000013">
    <property type="protein sequence ID" value="RED97021.1"/>
    <property type="molecule type" value="Genomic_DNA"/>
</dbReference>
<proteinExistence type="predicted"/>
<dbReference type="Pfam" id="PF13557">
    <property type="entry name" value="Phenol_MetA_deg"/>
    <property type="match status" value="1"/>
</dbReference>
<dbReference type="RefSeq" id="WP_115868763.1">
    <property type="nucleotide sequence ID" value="NZ_QREG01000013.1"/>
</dbReference>
<organism evidence="2 3">
    <name type="scientific">Marinoscillum furvescens DSM 4134</name>
    <dbReference type="NCBI Taxonomy" id="1122208"/>
    <lineage>
        <taxon>Bacteria</taxon>
        <taxon>Pseudomonadati</taxon>
        <taxon>Bacteroidota</taxon>
        <taxon>Cytophagia</taxon>
        <taxon>Cytophagales</taxon>
        <taxon>Reichenbachiellaceae</taxon>
        <taxon>Marinoscillum</taxon>
    </lineage>
</organism>
<evidence type="ECO:0000313" key="3">
    <source>
        <dbReference type="Proteomes" id="UP000256779"/>
    </source>
</evidence>
<name>A0A3D9L2Y9_MARFU</name>
<dbReference type="OrthoDB" id="5450709at2"/>
<dbReference type="InterPro" id="IPR025737">
    <property type="entry name" value="FApF"/>
</dbReference>
<comment type="caution">
    <text evidence="2">The sequence shown here is derived from an EMBL/GenBank/DDBJ whole genome shotgun (WGS) entry which is preliminary data.</text>
</comment>
<sequence>MKLLIAIAAMGMSLSLAAQELWSAGRPDGHGPISVMGDHTHNQGEWMVSYRYMYMYMDGMRSGTEDRTTEEVHADYMVSPLDMHMHMHMLGMMYAATDELTLMVMSGVQQRSMNHVTRMDMEFETASGGISDLKIGGLYKVLDKKAQRVHLNLSVSIPTGSIEETDVTPASDPDEAQLPYPMQIGSGTWDILPGVTYLYQTPKTSMGVQASGILRTGKNDRGYAFGNRVSTTLWTAYKLSECFSASLKLKGIQAGEISGGDDAYMNPMMVPTVQSENFGGTLATLGGGVNMYLPNGMLKNVRIGIEAAIPIYQNLNGLQMKAQESLTIGLQYSL</sequence>
<gene>
    <name evidence="2" type="ORF">C7460_11369</name>
</gene>
<evidence type="ECO:0000256" key="1">
    <source>
        <dbReference type="SAM" id="SignalP"/>
    </source>
</evidence>
<feature type="signal peptide" evidence="1">
    <location>
        <begin position="1"/>
        <end position="18"/>
    </location>
</feature>